<evidence type="ECO:0000256" key="2">
    <source>
        <dbReference type="SAM" id="Phobius"/>
    </source>
</evidence>
<accession>A0A9P4TG18</accession>
<protein>
    <submittedName>
        <fullName evidence="3">Pre-mRNA-splicing factor 8</fullName>
    </submittedName>
</protein>
<comment type="caution">
    <text evidence="3">The sequence shown here is derived from an EMBL/GenBank/DDBJ whole genome shotgun (WGS) entry which is preliminary data.</text>
</comment>
<feature type="region of interest" description="Disordered" evidence="1">
    <location>
        <begin position="338"/>
        <end position="359"/>
    </location>
</feature>
<organism evidence="3 4">
    <name type="scientific">Curvularia kusanoi</name>
    <name type="common">Cochliobolus kusanoi</name>
    <dbReference type="NCBI Taxonomy" id="90978"/>
    <lineage>
        <taxon>Eukaryota</taxon>
        <taxon>Fungi</taxon>
        <taxon>Dikarya</taxon>
        <taxon>Ascomycota</taxon>
        <taxon>Pezizomycotina</taxon>
        <taxon>Dothideomycetes</taxon>
        <taxon>Pleosporomycetidae</taxon>
        <taxon>Pleosporales</taxon>
        <taxon>Pleosporineae</taxon>
        <taxon>Pleosporaceae</taxon>
        <taxon>Curvularia</taxon>
    </lineage>
</organism>
<feature type="transmembrane region" description="Helical" evidence="2">
    <location>
        <begin position="274"/>
        <end position="292"/>
    </location>
</feature>
<dbReference type="Proteomes" id="UP000801428">
    <property type="component" value="Unassembled WGS sequence"/>
</dbReference>
<feature type="transmembrane region" description="Helical" evidence="2">
    <location>
        <begin position="85"/>
        <end position="106"/>
    </location>
</feature>
<evidence type="ECO:0000313" key="4">
    <source>
        <dbReference type="Proteomes" id="UP000801428"/>
    </source>
</evidence>
<dbReference type="EMBL" id="SWKU01000010">
    <property type="protein sequence ID" value="KAF3003197.1"/>
    <property type="molecule type" value="Genomic_DNA"/>
</dbReference>
<keyword evidence="2" id="KW-0472">Membrane</keyword>
<evidence type="ECO:0000313" key="3">
    <source>
        <dbReference type="EMBL" id="KAF3003197.1"/>
    </source>
</evidence>
<dbReference type="OrthoDB" id="3800069at2759"/>
<sequence>MSTQRHTTPPCPILPISISSHSQTSSHERILTLNIYISIFQLIAALLLTLMLLWHISTVSLVENYMMPAWWVEEFLATHANGWRVGVWTIVGALVVLDCLHALLILDWWCAMSCRYQGGGKEWEQGSYGERTAGEEWEKQENGDALVRFSSSEQGTDRAFQPSTRHSSFFDSAVVDENANPATTNLPHTNHPLLHPRLPLVTQLVLISILDILMMLVLASHNVTYFVSLPTALEFCSHDRLLARPVPFGVKRVLLSERDRCIGLNVDIHVARGFAVFMAMVLGLLHLAALTVRICECVQFGREGVVPYVHPEQGTQVGVGDVVIEELDTRPAVDLPFRPRSNVYSSPSTDRPRAAASIDAEERSTSVNYVDWSAVRAEQRRRREVRTDESGISKSSMRWSEALLECLLP</sequence>
<keyword evidence="2" id="KW-1133">Transmembrane helix</keyword>
<dbReference type="AlphaFoldDB" id="A0A9P4TG18"/>
<keyword evidence="2" id="KW-0812">Transmembrane</keyword>
<feature type="transmembrane region" description="Helical" evidence="2">
    <location>
        <begin position="200"/>
        <end position="219"/>
    </location>
</feature>
<gene>
    <name evidence="3" type="primary">PRP8_1</name>
    <name evidence="3" type="ORF">E8E13_009557</name>
</gene>
<evidence type="ECO:0000256" key="1">
    <source>
        <dbReference type="SAM" id="MobiDB-lite"/>
    </source>
</evidence>
<keyword evidence="4" id="KW-1185">Reference proteome</keyword>
<name>A0A9P4TG18_CURKU</name>
<proteinExistence type="predicted"/>
<reference evidence="3" key="1">
    <citation type="submission" date="2019-04" db="EMBL/GenBank/DDBJ databases">
        <title>Sequencing of skin fungus with MAO and IRED activity.</title>
        <authorList>
            <person name="Marsaioli A.J."/>
            <person name="Bonatto J.M.C."/>
            <person name="Reis Junior O."/>
        </authorList>
    </citation>
    <scope>NUCLEOTIDE SEQUENCE</scope>
    <source>
        <strain evidence="3">30M1</strain>
    </source>
</reference>
<feature type="transmembrane region" description="Helical" evidence="2">
    <location>
        <begin position="33"/>
        <end position="56"/>
    </location>
</feature>